<accession>A0ABU6WGF6</accession>
<reference evidence="2 3" key="1">
    <citation type="journal article" date="2023" name="Plants (Basel)">
        <title>Bridging the Gap: Combining Genomics and Transcriptomics Approaches to Understand Stylosanthes scabra, an Orphan Legume from the Brazilian Caatinga.</title>
        <authorList>
            <person name="Ferreira-Neto J.R.C."/>
            <person name="da Silva M.D."/>
            <person name="Binneck E."/>
            <person name="de Melo N.F."/>
            <person name="da Silva R.H."/>
            <person name="de Melo A.L.T.M."/>
            <person name="Pandolfi V."/>
            <person name="Bustamante F.O."/>
            <person name="Brasileiro-Vidal A.C."/>
            <person name="Benko-Iseppon A.M."/>
        </authorList>
    </citation>
    <scope>NUCLEOTIDE SEQUENCE [LARGE SCALE GENOMIC DNA]</scope>
    <source>
        <tissue evidence="2">Leaves</tissue>
    </source>
</reference>
<organism evidence="2 3">
    <name type="scientific">Stylosanthes scabra</name>
    <dbReference type="NCBI Taxonomy" id="79078"/>
    <lineage>
        <taxon>Eukaryota</taxon>
        <taxon>Viridiplantae</taxon>
        <taxon>Streptophyta</taxon>
        <taxon>Embryophyta</taxon>
        <taxon>Tracheophyta</taxon>
        <taxon>Spermatophyta</taxon>
        <taxon>Magnoliopsida</taxon>
        <taxon>eudicotyledons</taxon>
        <taxon>Gunneridae</taxon>
        <taxon>Pentapetalae</taxon>
        <taxon>rosids</taxon>
        <taxon>fabids</taxon>
        <taxon>Fabales</taxon>
        <taxon>Fabaceae</taxon>
        <taxon>Papilionoideae</taxon>
        <taxon>50 kb inversion clade</taxon>
        <taxon>dalbergioids sensu lato</taxon>
        <taxon>Dalbergieae</taxon>
        <taxon>Pterocarpus clade</taxon>
        <taxon>Stylosanthes</taxon>
    </lineage>
</organism>
<proteinExistence type="predicted"/>
<gene>
    <name evidence="2" type="ORF">PIB30_046258</name>
</gene>
<evidence type="ECO:0000313" key="3">
    <source>
        <dbReference type="Proteomes" id="UP001341840"/>
    </source>
</evidence>
<name>A0ABU6WGF6_9FABA</name>
<sequence length="202" mass="24105">MGSQVKRHAYEMFNIQRQAKKKILCSVFNTEMRVLHYILNYILMPRAHAHGHVIDDDIITIWAIVNEIKINWTYFIVQHMLRFTKGTSTTGFDYVCLWSRIFHHFCIDLSEKLGKTMGSSSVIDIRTFHHMGRAMEEQEQEEQVQPPPQDQAGPSMQDMMQVLQRIEQNQARMDQHFQNVDRRLYRIEQYLEIEEDEDEEQD</sequence>
<protein>
    <submittedName>
        <fullName evidence="2">Uncharacterized protein</fullName>
    </submittedName>
</protein>
<dbReference type="EMBL" id="JASCZI010181530">
    <property type="protein sequence ID" value="MED6184317.1"/>
    <property type="molecule type" value="Genomic_DNA"/>
</dbReference>
<evidence type="ECO:0000313" key="2">
    <source>
        <dbReference type="EMBL" id="MED6184317.1"/>
    </source>
</evidence>
<comment type="caution">
    <text evidence="2">The sequence shown here is derived from an EMBL/GenBank/DDBJ whole genome shotgun (WGS) entry which is preliminary data.</text>
</comment>
<dbReference type="Proteomes" id="UP001341840">
    <property type="component" value="Unassembled WGS sequence"/>
</dbReference>
<keyword evidence="3" id="KW-1185">Reference proteome</keyword>
<evidence type="ECO:0000256" key="1">
    <source>
        <dbReference type="SAM" id="MobiDB-lite"/>
    </source>
</evidence>
<feature type="region of interest" description="Disordered" evidence="1">
    <location>
        <begin position="134"/>
        <end position="159"/>
    </location>
</feature>